<protein>
    <submittedName>
        <fullName evidence="1">Uncharacterized protein</fullName>
    </submittedName>
</protein>
<sequence length="74" mass="8170">MGERSPGSCALLVHGGVVITIHQPVQTGPILTVSWREIYAFFPFCEVVSNQILIRTPIRNPWSVRAAADPRGQQ</sequence>
<comment type="caution">
    <text evidence="1">The sequence shown here is derived from an EMBL/GenBank/DDBJ whole genome shotgun (WGS) entry which is preliminary data.</text>
</comment>
<keyword evidence="2" id="KW-1185">Reference proteome</keyword>
<dbReference type="EMBL" id="CADEAL010003513">
    <property type="protein sequence ID" value="CAB1444988.1"/>
    <property type="molecule type" value="Genomic_DNA"/>
</dbReference>
<name>A0A9N7YYV9_PLEPL</name>
<evidence type="ECO:0000313" key="1">
    <source>
        <dbReference type="EMBL" id="CAB1444988.1"/>
    </source>
</evidence>
<organism evidence="1 2">
    <name type="scientific">Pleuronectes platessa</name>
    <name type="common">European plaice</name>
    <dbReference type="NCBI Taxonomy" id="8262"/>
    <lineage>
        <taxon>Eukaryota</taxon>
        <taxon>Metazoa</taxon>
        <taxon>Chordata</taxon>
        <taxon>Craniata</taxon>
        <taxon>Vertebrata</taxon>
        <taxon>Euteleostomi</taxon>
        <taxon>Actinopterygii</taxon>
        <taxon>Neopterygii</taxon>
        <taxon>Teleostei</taxon>
        <taxon>Neoteleostei</taxon>
        <taxon>Acanthomorphata</taxon>
        <taxon>Carangaria</taxon>
        <taxon>Pleuronectiformes</taxon>
        <taxon>Pleuronectoidei</taxon>
        <taxon>Pleuronectidae</taxon>
        <taxon>Pleuronectes</taxon>
    </lineage>
</organism>
<gene>
    <name evidence="1" type="ORF">PLEPLA_LOCUS32718</name>
</gene>
<dbReference type="AlphaFoldDB" id="A0A9N7YYV9"/>
<accession>A0A9N7YYV9</accession>
<evidence type="ECO:0000313" key="2">
    <source>
        <dbReference type="Proteomes" id="UP001153269"/>
    </source>
</evidence>
<reference evidence="1" key="1">
    <citation type="submission" date="2020-03" db="EMBL/GenBank/DDBJ databases">
        <authorList>
            <person name="Weist P."/>
        </authorList>
    </citation>
    <scope>NUCLEOTIDE SEQUENCE</scope>
</reference>
<dbReference type="Proteomes" id="UP001153269">
    <property type="component" value="Unassembled WGS sequence"/>
</dbReference>
<proteinExistence type="predicted"/>